<protein>
    <submittedName>
        <fullName evidence="1">Uncharacterized protein</fullName>
    </submittedName>
</protein>
<name>A0A3P1B6P2_9FLAO</name>
<dbReference type="AlphaFoldDB" id="A0A3P1B6P2"/>
<gene>
    <name evidence="1" type="ORF">EG242_01375</name>
</gene>
<dbReference type="Proteomes" id="UP000268372">
    <property type="component" value="Unassembled WGS sequence"/>
</dbReference>
<evidence type="ECO:0000313" key="1">
    <source>
        <dbReference type="EMBL" id="RRA96715.1"/>
    </source>
</evidence>
<proteinExistence type="predicted"/>
<comment type="caution">
    <text evidence="1">The sequence shown here is derived from an EMBL/GenBank/DDBJ whole genome shotgun (WGS) entry which is preliminary data.</text>
</comment>
<evidence type="ECO:0000313" key="2">
    <source>
        <dbReference type="Proteomes" id="UP000268372"/>
    </source>
</evidence>
<organism evidence="1 2">
    <name type="scientific">Paenimyroides viscosum</name>
    <dbReference type="NCBI Taxonomy" id="2488729"/>
    <lineage>
        <taxon>Bacteria</taxon>
        <taxon>Pseudomonadati</taxon>
        <taxon>Bacteroidota</taxon>
        <taxon>Flavobacteriia</taxon>
        <taxon>Flavobacteriales</taxon>
        <taxon>Flavobacteriaceae</taxon>
        <taxon>Paenimyroides</taxon>
    </lineage>
</organism>
<dbReference type="RefSeq" id="WP_124898128.1">
    <property type="nucleotide sequence ID" value="NZ_RQTJ01000002.1"/>
</dbReference>
<keyword evidence="2" id="KW-1185">Reference proteome</keyword>
<sequence length="76" mass="8893">MVKEDNSLWFLGISETFQGFESNFVATDPLLIYDCKNLPDSAKNNFDFLLYPNPTSDIIFWNKDISIRKITFYSEN</sequence>
<dbReference type="OrthoDB" id="1081439at2"/>
<dbReference type="EMBL" id="RQTJ01000002">
    <property type="protein sequence ID" value="RRA96715.1"/>
    <property type="molecule type" value="Genomic_DNA"/>
</dbReference>
<accession>A0A3P1B6P2</accession>
<reference evidence="1 2" key="1">
    <citation type="submission" date="2018-11" db="EMBL/GenBank/DDBJ databases">
        <title>Flavobacterium sp. nov., YIM 102796 draft genome.</title>
        <authorList>
            <person name="Li G."/>
            <person name="Jiang Y."/>
        </authorList>
    </citation>
    <scope>NUCLEOTIDE SEQUENCE [LARGE SCALE GENOMIC DNA]</scope>
    <source>
        <strain evidence="1 2">YIM 102796</strain>
    </source>
</reference>